<feature type="compositionally biased region" description="Basic residues" evidence="1">
    <location>
        <begin position="50"/>
        <end position="66"/>
    </location>
</feature>
<reference evidence="2 3" key="1">
    <citation type="submission" date="2019-07" db="EMBL/GenBank/DDBJ databases">
        <title>Whole genome shotgun sequence of Cellulomonas composti NBRC 100758.</title>
        <authorList>
            <person name="Hosoyama A."/>
            <person name="Uohara A."/>
            <person name="Ohji S."/>
            <person name="Ichikawa N."/>
        </authorList>
    </citation>
    <scope>NUCLEOTIDE SEQUENCE [LARGE SCALE GENOMIC DNA]</scope>
    <source>
        <strain evidence="2 3">NBRC 100758</strain>
    </source>
</reference>
<evidence type="ECO:0000256" key="1">
    <source>
        <dbReference type="SAM" id="MobiDB-lite"/>
    </source>
</evidence>
<organism evidence="2 3">
    <name type="scientific">Cellulomonas composti</name>
    <dbReference type="NCBI Taxonomy" id="266130"/>
    <lineage>
        <taxon>Bacteria</taxon>
        <taxon>Bacillati</taxon>
        <taxon>Actinomycetota</taxon>
        <taxon>Actinomycetes</taxon>
        <taxon>Micrococcales</taxon>
        <taxon>Cellulomonadaceae</taxon>
        <taxon>Cellulomonas</taxon>
    </lineage>
</organism>
<sequence length="76" mass="8462">MPDGTFTTPDLTTFTGLDTLGLRVVGQRGSWRFVVNTVCEGVFKLQHTRRARRPPCTTRRARRSSAARRTGPDCPA</sequence>
<keyword evidence="3" id="KW-1185">Reference proteome</keyword>
<name>A0A511JFE6_9CELL</name>
<proteinExistence type="predicted"/>
<evidence type="ECO:0000313" key="3">
    <source>
        <dbReference type="Proteomes" id="UP000321720"/>
    </source>
</evidence>
<dbReference type="Proteomes" id="UP000321720">
    <property type="component" value="Unassembled WGS sequence"/>
</dbReference>
<accession>A0A511JFE6</accession>
<comment type="caution">
    <text evidence="2">The sequence shown here is derived from an EMBL/GenBank/DDBJ whole genome shotgun (WGS) entry which is preliminary data.</text>
</comment>
<gene>
    <name evidence="2" type="ORF">CCO02nite_31010</name>
</gene>
<feature type="region of interest" description="Disordered" evidence="1">
    <location>
        <begin position="50"/>
        <end position="76"/>
    </location>
</feature>
<dbReference type="EMBL" id="BJWG01000022">
    <property type="protein sequence ID" value="GEL96443.1"/>
    <property type="molecule type" value="Genomic_DNA"/>
</dbReference>
<dbReference type="AlphaFoldDB" id="A0A511JFE6"/>
<evidence type="ECO:0000313" key="2">
    <source>
        <dbReference type="EMBL" id="GEL96443.1"/>
    </source>
</evidence>
<protein>
    <submittedName>
        <fullName evidence="2">Uncharacterized protein</fullName>
    </submittedName>
</protein>